<organism evidence="6 7">
    <name type="scientific">Vibrio stylophorae</name>
    <dbReference type="NCBI Taxonomy" id="659351"/>
    <lineage>
        <taxon>Bacteria</taxon>
        <taxon>Pseudomonadati</taxon>
        <taxon>Pseudomonadota</taxon>
        <taxon>Gammaproteobacteria</taxon>
        <taxon>Vibrionales</taxon>
        <taxon>Vibrionaceae</taxon>
        <taxon>Vibrio</taxon>
    </lineage>
</organism>
<dbReference type="Proteomes" id="UP000838672">
    <property type="component" value="Unassembled WGS sequence"/>
</dbReference>
<reference evidence="6" key="1">
    <citation type="submission" date="2021-11" db="EMBL/GenBank/DDBJ databases">
        <authorList>
            <person name="Rodrigo-Torres L."/>
            <person name="Arahal R. D."/>
            <person name="Lucena T."/>
        </authorList>
    </citation>
    <scope>NUCLEOTIDE SEQUENCE</scope>
    <source>
        <strain evidence="6">CECT 7929</strain>
    </source>
</reference>
<evidence type="ECO:0000256" key="2">
    <source>
        <dbReference type="ARBA" id="ARBA00022679"/>
    </source>
</evidence>
<keyword evidence="3" id="KW-0949">S-adenosyl-L-methionine</keyword>
<name>A0ABN8DVB2_9VIBR</name>
<dbReference type="Pfam" id="PF03942">
    <property type="entry name" value="DTW"/>
    <property type="match status" value="1"/>
</dbReference>
<keyword evidence="7" id="KW-1185">Reference proteome</keyword>
<keyword evidence="2" id="KW-0808">Transferase</keyword>
<evidence type="ECO:0000256" key="1">
    <source>
        <dbReference type="ARBA" id="ARBA00012386"/>
    </source>
</evidence>
<dbReference type="RefSeq" id="WP_237467752.1">
    <property type="nucleotide sequence ID" value="NZ_CAKLDI010000001.1"/>
</dbReference>
<dbReference type="PANTHER" id="PTHR21392">
    <property type="entry name" value="TRNA-URIDINE AMINOCARBOXYPROPYLTRANSFERASE 2"/>
    <property type="match status" value="1"/>
</dbReference>
<dbReference type="InterPro" id="IPR039262">
    <property type="entry name" value="DTWD2/TAPT"/>
</dbReference>
<feature type="domain" description="DTW" evidence="5">
    <location>
        <begin position="1"/>
        <end position="189"/>
    </location>
</feature>
<protein>
    <recommendedName>
        <fullName evidence="1">tRNA-uridine aminocarboxypropyltransferase</fullName>
        <ecNumber evidence="1">2.5.1.25</ecNumber>
    </recommendedName>
</protein>
<evidence type="ECO:0000259" key="5">
    <source>
        <dbReference type="SMART" id="SM01144"/>
    </source>
</evidence>
<dbReference type="InterPro" id="IPR005636">
    <property type="entry name" value="DTW"/>
</dbReference>
<gene>
    <name evidence="6" type="ORF">VST7929_02672</name>
</gene>
<keyword evidence="4" id="KW-0819">tRNA processing</keyword>
<proteinExistence type="predicted"/>
<accession>A0ABN8DVB2</accession>
<evidence type="ECO:0000313" key="6">
    <source>
        <dbReference type="EMBL" id="CAH0534722.1"/>
    </source>
</evidence>
<evidence type="ECO:0000256" key="4">
    <source>
        <dbReference type="ARBA" id="ARBA00022694"/>
    </source>
</evidence>
<dbReference type="EC" id="2.5.1.25" evidence="1"/>
<dbReference type="EMBL" id="CAKLDI010000001">
    <property type="protein sequence ID" value="CAH0534722.1"/>
    <property type="molecule type" value="Genomic_DNA"/>
</dbReference>
<evidence type="ECO:0000256" key="3">
    <source>
        <dbReference type="ARBA" id="ARBA00022691"/>
    </source>
</evidence>
<dbReference type="PANTHER" id="PTHR21392:SF1">
    <property type="entry name" value="TRNA-URIDINE AMINOCARBOXYPROPYLTRANSFERASE"/>
    <property type="match status" value="1"/>
</dbReference>
<sequence>MSTCPQCHFEKLYCYCAAIPRLNSQGQFSLLYHDSEYGKLTNTGRLVLQSLKQHSQDYVWQRKVPNPALLKKLADTSLQSYLLFPADEAQPAHTQFINALPPHFVILDATWQQARKMVNRSPYLQQLPRLALSPQQLSQYQLRRNQPQGHLCTVEVVAALCEQLAEPHNAAQLKQLLRHFMHHYQAMRDHQPL</sequence>
<evidence type="ECO:0000313" key="7">
    <source>
        <dbReference type="Proteomes" id="UP000838672"/>
    </source>
</evidence>
<comment type="caution">
    <text evidence="6">The sequence shown here is derived from an EMBL/GenBank/DDBJ whole genome shotgun (WGS) entry which is preliminary data.</text>
</comment>
<dbReference type="SMART" id="SM01144">
    <property type="entry name" value="DTW"/>
    <property type="match status" value="1"/>
</dbReference>